<dbReference type="OrthoDB" id="4741951at2"/>
<evidence type="ECO:0000256" key="6">
    <source>
        <dbReference type="ARBA" id="ARBA00023014"/>
    </source>
</evidence>
<dbReference type="RefSeq" id="WP_106122278.1">
    <property type="nucleotide sequence ID" value="NZ_PVTY01000004.1"/>
</dbReference>
<evidence type="ECO:0000256" key="7">
    <source>
        <dbReference type="ARBA" id="ARBA00023291"/>
    </source>
</evidence>
<protein>
    <submittedName>
        <fullName evidence="8">Ferredoxin</fullName>
    </submittedName>
</protein>
<evidence type="ECO:0000256" key="3">
    <source>
        <dbReference type="ARBA" id="ARBA00022723"/>
    </source>
</evidence>
<keyword evidence="3" id="KW-0479">Metal-binding</keyword>
<keyword evidence="2" id="KW-0813">Transport</keyword>
<keyword evidence="9" id="KW-1185">Reference proteome</keyword>
<accession>A0A2T0YQX4</accession>
<comment type="caution">
    <text evidence="8">The sequence shown here is derived from an EMBL/GenBank/DDBJ whole genome shotgun (WGS) entry which is preliminary data.</text>
</comment>
<organism evidence="8 9">
    <name type="scientific">Nesterenkonia sandarakina</name>
    <dbReference type="NCBI Taxonomy" id="272918"/>
    <lineage>
        <taxon>Bacteria</taxon>
        <taxon>Bacillati</taxon>
        <taxon>Actinomycetota</taxon>
        <taxon>Actinomycetes</taxon>
        <taxon>Micrococcales</taxon>
        <taxon>Micrococcaceae</taxon>
        <taxon>Nesterenkonia</taxon>
    </lineage>
</organism>
<keyword evidence="7" id="KW-0003">3Fe-4S</keyword>
<evidence type="ECO:0000256" key="2">
    <source>
        <dbReference type="ARBA" id="ARBA00022448"/>
    </source>
</evidence>
<evidence type="ECO:0000313" key="9">
    <source>
        <dbReference type="Proteomes" id="UP000238217"/>
    </source>
</evidence>
<dbReference type="EMBL" id="PVTY01000004">
    <property type="protein sequence ID" value="PRZ17811.1"/>
    <property type="molecule type" value="Genomic_DNA"/>
</dbReference>
<dbReference type="PANTHER" id="PTHR36923:SF3">
    <property type="entry name" value="FERREDOXIN"/>
    <property type="match status" value="1"/>
</dbReference>
<sequence>MKISTTEDTCVAAGQCVLSAQNVFAQRAEDGKVQLLDDDPPAAEHELVREAADFCPSASVHIDE</sequence>
<reference evidence="8 9" key="1">
    <citation type="submission" date="2018-03" db="EMBL/GenBank/DDBJ databases">
        <title>Comparative analysis of microorganisms from saline springs in Andes Mountain Range, Colombia.</title>
        <authorList>
            <person name="Rubin E."/>
        </authorList>
    </citation>
    <scope>NUCLEOTIDE SEQUENCE [LARGE SCALE GENOMIC DNA]</scope>
    <source>
        <strain evidence="8 9">CG 35</strain>
    </source>
</reference>
<evidence type="ECO:0000256" key="4">
    <source>
        <dbReference type="ARBA" id="ARBA00022982"/>
    </source>
</evidence>
<dbReference type="PANTHER" id="PTHR36923">
    <property type="entry name" value="FERREDOXIN"/>
    <property type="match status" value="1"/>
</dbReference>
<dbReference type="Pfam" id="PF13370">
    <property type="entry name" value="Fer4_13"/>
    <property type="match status" value="1"/>
</dbReference>
<keyword evidence="4" id="KW-0249">Electron transport</keyword>
<dbReference type="InterPro" id="IPR051269">
    <property type="entry name" value="Fe-S_cluster_ET"/>
</dbReference>
<evidence type="ECO:0000256" key="5">
    <source>
        <dbReference type="ARBA" id="ARBA00023004"/>
    </source>
</evidence>
<evidence type="ECO:0000313" key="8">
    <source>
        <dbReference type="EMBL" id="PRZ17811.1"/>
    </source>
</evidence>
<gene>
    <name evidence="8" type="ORF">BCL67_104164</name>
</gene>
<dbReference type="Proteomes" id="UP000238217">
    <property type="component" value="Unassembled WGS sequence"/>
</dbReference>
<keyword evidence="5" id="KW-0408">Iron</keyword>
<evidence type="ECO:0000256" key="1">
    <source>
        <dbReference type="ARBA" id="ARBA00001927"/>
    </source>
</evidence>
<comment type="cofactor">
    <cofactor evidence="1">
        <name>[3Fe-4S] cluster</name>
        <dbReference type="ChEBI" id="CHEBI:21137"/>
    </cofactor>
</comment>
<proteinExistence type="predicted"/>
<dbReference type="GO" id="GO:0051538">
    <property type="term" value="F:3 iron, 4 sulfur cluster binding"/>
    <property type="evidence" value="ECO:0007669"/>
    <property type="project" value="UniProtKB-KW"/>
</dbReference>
<keyword evidence="6" id="KW-0411">Iron-sulfur</keyword>
<dbReference type="Gene3D" id="3.30.70.20">
    <property type="match status" value="1"/>
</dbReference>
<dbReference type="GO" id="GO:0046872">
    <property type="term" value="F:metal ion binding"/>
    <property type="evidence" value="ECO:0007669"/>
    <property type="project" value="UniProtKB-KW"/>
</dbReference>
<dbReference type="AlphaFoldDB" id="A0A2T0YQX4"/>
<dbReference type="SUPFAM" id="SSF54862">
    <property type="entry name" value="4Fe-4S ferredoxins"/>
    <property type="match status" value="1"/>
</dbReference>
<name>A0A2T0YQX4_9MICC</name>